<evidence type="ECO:0000313" key="10">
    <source>
        <dbReference type="EMBL" id="GAV54221.1"/>
    </source>
</evidence>
<sequence>MKFGDHLNESAVPEWRDKYIDYKGGKKRLKECKKLLSLEVEQLASGGSSSNVSRYSQSQPSVRSRSSQTVKNYTFLQRQCAKDFLENWLIEEELNKANEFYLWLLEQSKKTFVVLQHQISFYQKQRDTELELRSLAQRSGISKRYGSIGAVDENAKKIWHDYWSRFKEFLVKNDLWPSWPKGLTSVWKEKSSHRGRETFNRASLPVTTDQAKKLLSDALIDFYNYLQLVKTFRDLNVTGFRKMVKKFDKTCKTEEMSIMMDYAKNNYLLFQHVHASVTLMTQRMQQTTSAQATGKVKVSDETEDPLIYWENKTTEWYTKDLASSDSAQKRHNKRLKKLSVQYTLNEQMIHRNNRAIVQMFFSGIGIGVSTALITYTLYLSFFYKQHNFMIHKILFPLWGGWYMVLFLATLFQLDCFIWHRIGINYRFIMLGEFHSKNGTQLFNNDFATSAISLQLYFLTFLVVPCAICAIISFHWQHITPCGFIYLGVLVLLFICPNGIIPYWDKVIGMRKWIFVSIFRLIFSGLYPVEFGDFFIGDIVCSLTYSMSDIAMFFCVYSPTPNNQCGSSHSKAVNIMACIPNYWRFMQCLRRFGDSGDWFPHLLNAFKYALGVLYYGFLCAYRLSGHSKTIRPPFILFAALYAIVAASWDLVMDWSLFQTAHQNWFLRDDLYLAGKKNWKTGKYSLKGKFVYYVAMVLDVVIRFQWIVYAVAPKTIQQSAKTSFILALTEAFRRFVWIIFRVENEHVANVHLFKVNGESPLPYPVYDSSEGSELLGRDSTAVDSISLSNLASTLEEPIAAYHSMLRRKTGVFDSLSKSIPWAHAGDFQRPPTFNADNNQRGQDSDSESETESFT</sequence>
<feature type="compositionally biased region" description="Acidic residues" evidence="6">
    <location>
        <begin position="842"/>
        <end position="852"/>
    </location>
</feature>
<feature type="transmembrane region" description="Helical" evidence="7">
    <location>
        <begin position="355"/>
        <end position="378"/>
    </location>
</feature>
<evidence type="ECO:0000256" key="5">
    <source>
        <dbReference type="ARBA" id="ARBA00023136"/>
    </source>
</evidence>
<dbReference type="Proteomes" id="UP000187013">
    <property type="component" value="Unassembled WGS sequence"/>
</dbReference>
<evidence type="ECO:0008006" key="12">
    <source>
        <dbReference type="Google" id="ProtNLM"/>
    </source>
</evidence>
<dbReference type="PANTHER" id="PTHR10783:SF103">
    <property type="entry name" value="SOLUTE CARRIER FAMILY 53 MEMBER 1"/>
    <property type="match status" value="1"/>
</dbReference>
<feature type="transmembrane region" description="Helical" evidence="7">
    <location>
        <begin position="604"/>
        <end position="622"/>
    </location>
</feature>
<evidence type="ECO:0000256" key="1">
    <source>
        <dbReference type="ARBA" id="ARBA00004141"/>
    </source>
</evidence>
<feature type="transmembrane region" description="Helical" evidence="7">
    <location>
        <begin position="634"/>
        <end position="656"/>
    </location>
</feature>
<comment type="similarity">
    <text evidence="2">Belongs to the SYG1 (TC 2.A.94) family.</text>
</comment>
<dbReference type="PANTHER" id="PTHR10783">
    <property type="entry name" value="XENOTROPIC AND POLYTROPIC RETROVIRUS RECEPTOR 1-RELATED"/>
    <property type="match status" value="1"/>
</dbReference>
<keyword evidence="5 7" id="KW-0472">Membrane</keyword>
<feature type="transmembrane region" description="Helical" evidence="7">
    <location>
        <begin position="512"/>
        <end position="528"/>
    </location>
</feature>
<dbReference type="PROSITE" id="PS51380">
    <property type="entry name" value="EXS"/>
    <property type="match status" value="1"/>
</dbReference>
<evidence type="ECO:0000256" key="6">
    <source>
        <dbReference type="SAM" id="MobiDB-lite"/>
    </source>
</evidence>
<dbReference type="GO" id="GO:0005886">
    <property type="term" value="C:plasma membrane"/>
    <property type="evidence" value="ECO:0007669"/>
    <property type="project" value="TreeGrafter"/>
</dbReference>
<evidence type="ECO:0000313" key="11">
    <source>
        <dbReference type="Proteomes" id="UP000187013"/>
    </source>
</evidence>
<feature type="region of interest" description="Disordered" evidence="6">
    <location>
        <begin position="824"/>
        <end position="852"/>
    </location>
</feature>
<evidence type="ECO:0000256" key="7">
    <source>
        <dbReference type="SAM" id="Phobius"/>
    </source>
</evidence>
<evidence type="ECO:0000259" key="9">
    <source>
        <dbReference type="PROSITE" id="PS51382"/>
    </source>
</evidence>
<dbReference type="Pfam" id="PF03105">
    <property type="entry name" value="SPX"/>
    <property type="match status" value="1"/>
</dbReference>
<dbReference type="GO" id="GO:0005794">
    <property type="term" value="C:Golgi apparatus"/>
    <property type="evidence" value="ECO:0007669"/>
    <property type="project" value="TreeGrafter"/>
</dbReference>
<dbReference type="GO" id="GO:0006817">
    <property type="term" value="P:phosphate ion transport"/>
    <property type="evidence" value="ECO:0007669"/>
    <property type="project" value="TreeGrafter"/>
</dbReference>
<feature type="domain" description="EXS" evidence="8">
    <location>
        <begin position="563"/>
        <end position="771"/>
    </location>
</feature>
<accession>A0A1Q3AEX5</accession>
<dbReference type="Pfam" id="PF03124">
    <property type="entry name" value="EXS"/>
    <property type="match status" value="1"/>
</dbReference>
<organism evidence="10 11">
    <name type="scientific">Zygosaccharomyces rouxii</name>
    <dbReference type="NCBI Taxonomy" id="4956"/>
    <lineage>
        <taxon>Eukaryota</taxon>
        <taxon>Fungi</taxon>
        <taxon>Dikarya</taxon>
        <taxon>Ascomycota</taxon>
        <taxon>Saccharomycotina</taxon>
        <taxon>Saccharomycetes</taxon>
        <taxon>Saccharomycetales</taxon>
        <taxon>Saccharomycetaceae</taxon>
        <taxon>Zygosaccharomyces</taxon>
    </lineage>
</organism>
<feature type="transmembrane region" description="Helical" evidence="7">
    <location>
        <begin position="455"/>
        <end position="476"/>
    </location>
</feature>
<feature type="transmembrane region" description="Helical" evidence="7">
    <location>
        <begin position="398"/>
        <end position="419"/>
    </location>
</feature>
<evidence type="ECO:0000259" key="8">
    <source>
        <dbReference type="PROSITE" id="PS51380"/>
    </source>
</evidence>
<feature type="transmembrane region" description="Helical" evidence="7">
    <location>
        <begin position="482"/>
        <end position="500"/>
    </location>
</feature>
<dbReference type="InterPro" id="IPR004331">
    <property type="entry name" value="SPX_dom"/>
</dbReference>
<dbReference type="PROSITE" id="PS51382">
    <property type="entry name" value="SPX"/>
    <property type="match status" value="1"/>
</dbReference>
<proteinExistence type="inferred from homology"/>
<gene>
    <name evidence="10" type="ORF">ZYGR_0AK07230</name>
</gene>
<name>A0A1Q3AEX5_ZYGRO</name>
<keyword evidence="3 7" id="KW-0812">Transmembrane</keyword>
<keyword evidence="4 7" id="KW-1133">Transmembrane helix</keyword>
<dbReference type="GO" id="GO:0000822">
    <property type="term" value="F:inositol hexakisphosphate binding"/>
    <property type="evidence" value="ECO:0007669"/>
    <property type="project" value="TreeGrafter"/>
</dbReference>
<dbReference type="OrthoDB" id="9970435at2759"/>
<comment type="subcellular location">
    <subcellularLocation>
        <location evidence="1">Membrane</location>
        <topology evidence="1">Multi-pass membrane protein</topology>
    </subcellularLocation>
</comment>
<protein>
    <recommendedName>
        <fullName evidence="12">Protein SYG1</fullName>
    </recommendedName>
</protein>
<dbReference type="CDD" id="cd14475">
    <property type="entry name" value="SPX_SYG1_like"/>
    <property type="match status" value="1"/>
</dbReference>
<evidence type="ECO:0000256" key="4">
    <source>
        <dbReference type="ARBA" id="ARBA00022989"/>
    </source>
</evidence>
<feature type="domain" description="SPX" evidence="9">
    <location>
        <begin position="1"/>
        <end position="261"/>
    </location>
</feature>
<reference evidence="10 11" key="1">
    <citation type="submission" date="2016-08" db="EMBL/GenBank/DDBJ databases">
        <title>Draft genome sequence of allopolyploid Zygosaccharomyces rouxii.</title>
        <authorList>
            <person name="Watanabe J."/>
            <person name="Uehara K."/>
            <person name="Mogi Y."/>
            <person name="Tsukioka Y."/>
        </authorList>
    </citation>
    <scope>NUCLEOTIDE SEQUENCE [LARGE SCALE GENOMIC DNA]</scope>
    <source>
        <strain evidence="10 11">NBRC 110957</strain>
    </source>
</reference>
<evidence type="ECO:0000256" key="2">
    <source>
        <dbReference type="ARBA" id="ARBA00009665"/>
    </source>
</evidence>
<comment type="caution">
    <text evidence="10">The sequence shown here is derived from an EMBL/GenBank/DDBJ whole genome shotgun (WGS) entry which is preliminary data.</text>
</comment>
<feature type="transmembrane region" description="Helical" evidence="7">
    <location>
        <begin position="688"/>
        <end position="710"/>
    </location>
</feature>
<dbReference type="EMBL" id="BDGX01000037">
    <property type="protein sequence ID" value="GAV54221.1"/>
    <property type="molecule type" value="Genomic_DNA"/>
</dbReference>
<dbReference type="GO" id="GO:0016036">
    <property type="term" value="P:cellular response to phosphate starvation"/>
    <property type="evidence" value="ECO:0007669"/>
    <property type="project" value="TreeGrafter"/>
</dbReference>
<dbReference type="InterPro" id="IPR004342">
    <property type="entry name" value="EXS_C"/>
</dbReference>
<evidence type="ECO:0000256" key="3">
    <source>
        <dbReference type="ARBA" id="ARBA00022692"/>
    </source>
</evidence>
<dbReference type="AlphaFoldDB" id="A0A1Q3AEX5"/>